<dbReference type="KEGG" id="aten:116301476"/>
<accession>A0A6P8II62</accession>
<organism evidence="2 3">
    <name type="scientific">Actinia tenebrosa</name>
    <name type="common">Australian red waratah sea anemone</name>
    <dbReference type="NCBI Taxonomy" id="6105"/>
    <lineage>
        <taxon>Eukaryota</taxon>
        <taxon>Metazoa</taxon>
        <taxon>Cnidaria</taxon>
        <taxon>Anthozoa</taxon>
        <taxon>Hexacorallia</taxon>
        <taxon>Actiniaria</taxon>
        <taxon>Actiniidae</taxon>
        <taxon>Actinia</taxon>
    </lineage>
</organism>
<feature type="chain" id="PRO_5028295676" evidence="1">
    <location>
        <begin position="24"/>
        <end position="116"/>
    </location>
</feature>
<reference evidence="3" key="1">
    <citation type="submission" date="2025-08" db="UniProtKB">
        <authorList>
            <consortium name="RefSeq"/>
        </authorList>
    </citation>
    <scope>IDENTIFICATION</scope>
    <source>
        <tissue evidence="3">Tentacle</tissue>
    </source>
</reference>
<dbReference type="AlphaFoldDB" id="A0A6P8II62"/>
<name>A0A6P8II62_ACTTE</name>
<keyword evidence="1" id="KW-0732">Signal</keyword>
<dbReference type="RefSeq" id="XP_031566409.1">
    <property type="nucleotide sequence ID" value="XM_031710549.1"/>
</dbReference>
<sequence length="116" mass="12712">MKMVHNSLFMLLFLACFVRLSLCYPVDSDLGSGSGAGSSTGDHRPPHPKVTIPCKPKVVDHSRGVYMHAHPNYPNLPGAPGGAFHAQYMHSAGGIGKGRKRSLRESMMRLFKIRTH</sequence>
<evidence type="ECO:0000256" key="1">
    <source>
        <dbReference type="SAM" id="SignalP"/>
    </source>
</evidence>
<feature type="signal peptide" evidence="1">
    <location>
        <begin position="1"/>
        <end position="23"/>
    </location>
</feature>
<dbReference type="GeneID" id="116301476"/>
<keyword evidence="2" id="KW-1185">Reference proteome</keyword>
<evidence type="ECO:0000313" key="3">
    <source>
        <dbReference type="RefSeq" id="XP_031566409.1"/>
    </source>
</evidence>
<dbReference type="Proteomes" id="UP000515163">
    <property type="component" value="Unplaced"/>
</dbReference>
<dbReference type="InParanoid" id="A0A6P8II62"/>
<dbReference type="OrthoDB" id="5984759at2759"/>
<protein>
    <submittedName>
        <fullName evidence="3">Uncharacterized protein LOC116301476 isoform X1</fullName>
    </submittedName>
</protein>
<proteinExistence type="predicted"/>
<gene>
    <name evidence="3" type="primary">LOC116301476</name>
</gene>
<evidence type="ECO:0000313" key="2">
    <source>
        <dbReference type="Proteomes" id="UP000515163"/>
    </source>
</evidence>
<dbReference type="PROSITE" id="PS51257">
    <property type="entry name" value="PROKAR_LIPOPROTEIN"/>
    <property type="match status" value="1"/>
</dbReference>